<protein>
    <submittedName>
        <fullName evidence="1">Tetratricopeptide-like helical</fullName>
    </submittedName>
</protein>
<comment type="caution">
    <text evidence="1">The sequence shown here is derived from an EMBL/GenBank/DDBJ whole genome shotgun (WGS) entry which is preliminary data.</text>
</comment>
<organism evidence="1 2">
    <name type="scientific">Artemisia annua</name>
    <name type="common">Sweet wormwood</name>
    <dbReference type="NCBI Taxonomy" id="35608"/>
    <lineage>
        <taxon>Eukaryota</taxon>
        <taxon>Viridiplantae</taxon>
        <taxon>Streptophyta</taxon>
        <taxon>Embryophyta</taxon>
        <taxon>Tracheophyta</taxon>
        <taxon>Spermatophyta</taxon>
        <taxon>Magnoliopsida</taxon>
        <taxon>eudicotyledons</taxon>
        <taxon>Gunneridae</taxon>
        <taxon>Pentapetalae</taxon>
        <taxon>asterids</taxon>
        <taxon>campanulids</taxon>
        <taxon>Asterales</taxon>
        <taxon>Asteraceae</taxon>
        <taxon>Asteroideae</taxon>
        <taxon>Anthemideae</taxon>
        <taxon>Artemisiinae</taxon>
        <taxon>Artemisia</taxon>
    </lineage>
</organism>
<evidence type="ECO:0000313" key="2">
    <source>
        <dbReference type="Proteomes" id="UP000245207"/>
    </source>
</evidence>
<keyword evidence="2" id="KW-1185">Reference proteome</keyword>
<name>A0A2U1L588_ARTAN</name>
<proteinExistence type="predicted"/>
<dbReference type="Proteomes" id="UP000245207">
    <property type="component" value="Unassembled WGS sequence"/>
</dbReference>
<dbReference type="AlphaFoldDB" id="A0A2U1L588"/>
<accession>A0A2U1L588</accession>
<sequence>MLADLFGIICGADSTYSSLGIVVVRHCGYTAVVKVGAETKGYNGHFLYQLFISLRMLLHKSSTPSPSGGKDMQSAKVLVKKVLEESVTKMEEEDSKKTQNLPDGSLECVGCNICKSKLLRKLTPGLLQILRLNQL</sequence>
<dbReference type="STRING" id="35608.A0A2U1L588"/>
<reference evidence="1 2" key="1">
    <citation type="journal article" date="2018" name="Mol. Plant">
        <title>The genome of Artemisia annua provides insight into the evolution of Asteraceae family and artemisinin biosynthesis.</title>
        <authorList>
            <person name="Shen Q."/>
            <person name="Zhang L."/>
            <person name="Liao Z."/>
            <person name="Wang S."/>
            <person name="Yan T."/>
            <person name="Shi P."/>
            <person name="Liu M."/>
            <person name="Fu X."/>
            <person name="Pan Q."/>
            <person name="Wang Y."/>
            <person name="Lv Z."/>
            <person name="Lu X."/>
            <person name="Zhang F."/>
            <person name="Jiang W."/>
            <person name="Ma Y."/>
            <person name="Chen M."/>
            <person name="Hao X."/>
            <person name="Li L."/>
            <person name="Tang Y."/>
            <person name="Lv G."/>
            <person name="Zhou Y."/>
            <person name="Sun X."/>
            <person name="Brodelius P.E."/>
            <person name="Rose J.K.C."/>
            <person name="Tang K."/>
        </authorList>
    </citation>
    <scope>NUCLEOTIDE SEQUENCE [LARGE SCALE GENOMIC DNA]</scope>
    <source>
        <strain evidence="2">cv. Huhao1</strain>
        <tissue evidence="1">Leaf</tissue>
    </source>
</reference>
<dbReference type="EMBL" id="PKPP01011431">
    <property type="protein sequence ID" value="PWA44149.1"/>
    <property type="molecule type" value="Genomic_DNA"/>
</dbReference>
<evidence type="ECO:0000313" key="1">
    <source>
        <dbReference type="EMBL" id="PWA44149.1"/>
    </source>
</evidence>
<gene>
    <name evidence="1" type="ORF">CTI12_AA529320</name>
</gene>